<dbReference type="Gene3D" id="2.40.10.220">
    <property type="entry name" value="predicted glycosyltransferase like domains"/>
    <property type="match status" value="1"/>
</dbReference>
<reference evidence="3 4" key="1">
    <citation type="submission" date="2021-12" db="EMBL/GenBank/DDBJ databases">
        <title>Discovery of the Pendulisporaceae a myxobacterial family with distinct sporulation behavior and unique specialized metabolism.</title>
        <authorList>
            <person name="Garcia R."/>
            <person name="Popoff A."/>
            <person name="Bader C.D."/>
            <person name="Loehr J."/>
            <person name="Walesch S."/>
            <person name="Walt C."/>
            <person name="Boldt J."/>
            <person name="Bunk B."/>
            <person name="Haeckl F.J.F.P.J."/>
            <person name="Gunesch A.P."/>
            <person name="Birkelbach J."/>
            <person name="Nuebel U."/>
            <person name="Pietschmann T."/>
            <person name="Bach T."/>
            <person name="Mueller R."/>
        </authorList>
    </citation>
    <scope>NUCLEOTIDE SEQUENCE [LARGE SCALE GENOMIC DNA]</scope>
    <source>
        <strain evidence="3 4">MSr12523</strain>
    </source>
</reference>
<dbReference type="PRINTS" id="PR01217">
    <property type="entry name" value="PRICHEXTENSN"/>
</dbReference>
<evidence type="ECO:0000256" key="1">
    <source>
        <dbReference type="SAM" id="MobiDB-lite"/>
    </source>
</evidence>
<feature type="compositionally biased region" description="Pro residues" evidence="1">
    <location>
        <begin position="110"/>
        <end position="131"/>
    </location>
</feature>
<organism evidence="3 4">
    <name type="scientific">Pendulispora brunnea</name>
    <dbReference type="NCBI Taxonomy" id="2905690"/>
    <lineage>
        <taxon>Bacteria</taxon>
        <taxon>Pseudomonadati</taxon>
        <taxon>Myxococcota</taxon>
        <taxon>Myxococcia</taxon>
        <taxon>Myxococcales</taxon>
        <taxon>Sorangiineae</taxon>
        <taxon>Pendulisporaceae</taxon>
        <taxon>Pendulispora</taxon>
    </lineage>
</organism>
<sequence length="348" mass="36242">MPDPASTARTARESLSRGLQALQADPTVPPQLLDLAAVIAQSMGALHQIERSNGTQLLPHASIALENVRKVLSQLQMVASSHPAVNVAMESVASSLSLVHSLHQLASSPAPMPTAPMAAPPPPPPPMPPVGIAPIAPLEGAPIPLTKPLSNPHQQAYAPPPAPAFQPPPAPPYVAQHSGAAPQAGPGAAFPPPPQQPVFQAPPQPQHFGGGPGAYPYTPPPAPNPAPPGLAPSPGPAGDLHVVTADLGTHSATNFYKGLSGNDIIDHGGLFVSTYMIPKLGTQIRLKVSLPGGYEFEANGIVRWAREQSDGSDAPPGFGAQFTQITPEARQLVYRYVRNREPLFHDDL</sequence>
<evidence type="ECO:0000313" key="3">
    <source>
        <dbReference type="EMBL" id="WXA93824.1"/>
    </source>
</evidence>
<accession>A0ABZ2K550</accession>
<proteinExistence type="predicted"/>
<feature type="compositionally biased region" description="Pro residues" evidence="1">
    <location>
        <begin position="217"/>
        <end position="235"/>
    </location>
</feature>
<dbReference type="InterPro" id="IPR009875">
    <property type="entry name" value="PilZ_domain"/>
</dbReference>
<name>A0ABZ2K550_9BACT</name>
<gene>
    <name evidence="3" type="ORF">LZC95_46145</name>
</gene>
<dbReference type="EMBL" id="CP089982">
    <property type="protein sequence ID" value="WXA93824.1"/>
    <property type="molecule type" value="Genomic_DNA"/>
</dbReference>
<feature type="compositionally biased region" description="Pro residues" evidence="1">
    <location>
        <begin position="158"/>
        <end position="172"/>
    </location>
</feature>
<feature type="compositionally biased region" description="Pro residues" evidence="1">
    <location>
        <begin position="189"/>
        <end position="205"/>
    </location>
</feature>
<protein>
    <submittedName>
        <fullName evidence="3">PilZ domain-containing protein</fullName>
    </submittedName>
</protein>
<feature type="region of interest" description="Disordered" evidence="1">
    <location>
        <begin position="107"/>
        <end position="237"/>
    </location>
</feature>
<evidence type="ECO:0000313" key="4">
    <source>
        <dbReference type="Proteomes" id="UP001379533"/>
    </source>
</evidence>
<evidence type="ECO:0000259" key="2">
    <source>
        <dbReference type="Pfam" id="PF07238"/>
    </source>
</evidence>
<feature type="domain" description="PilZ" evidence="2">
    <location>
        <begin position="267"/>
        <end position="338"/>
    </location>
</feature>
<dbReference type="Proteomes" id="UP001379533">
    <property type="component" value="Chromosome"/>
</dbReference>
<dbReference type="RefSeq" id="WP_394844425.1">
    <property type="nucleotide sequence ID" value="NZ_CP089982.1"/>
</dbReference>
<feature type="compositionally biased region" description="Low complexity" evidence="1">
    <location>
        <begin position="173"/>
        <end position="188"/>
    </location>
</feature>
<keyword evidence="4" id="KW-1185">Reference proteome</keyword>
<dbReference type="Pfam" id="PF07238">
    <property type="entry name" value="PilZ"/>
    <property type="match status" value="1"/>
</dbReference>